<evidence type="ECO:0000313" key="2">
    <source>
        <dbReference type="Proteomes" id="UP001589532"/>
    </source>
</evidence>
<protein>
    <recommendedName>
        <fullName evidence="3">Phytanoyl-CoA dioxygenase family protein</fullName>
    </recommendedName>
</protein>
<dbReference type="SUPFAM" id="SSF51197">
    <property type="entry name" value="Clavaminate synthase-like"/>
    <property type="match status" value="1"/>
</dbReference>
<organism evidence="1 2">
    <name type="scientific">Nonomuraea helvata</name>
    <dbReference type="NCBI Taxonomy" id="37484"/>
    <lineage>
        <taxon>Bacteria</taxon>
        <taxon>Bacillati</taxon>
        <taxon>Actinomycetota</taxon>
        <taxon>Actinomycetes</taxon>
        <taxon>Streptosporangiales</taxon>
        <taxon>Streptosporangiaceae</taxon>
        <taxon>Nonomuraea</taxon>
    </lineage>
</organism>
<evidence type="ECO:0000313" key="1">
    <source>
        <dbReference type="EMBL" id="MFB9628743.1"/>
    </source>
</evidence>
<name>A0ABV5SD37_9ACTN</name>
<gene>
    <name evidence="1" type="ORF">ACFFSA_37200</name>
</gene>
<sequence>MLTTVYSNSNVDDETRRGLIFQGQVFVYSASPATRELIAFAQEMIAEAFGPLNPQTAQFDMLVEDYTRLLAELKPKFIHHPRCQELLPAVFEDFGYDLANTYYDVPRLRTSTSDNYLTSGISYAYHPHRDCWYSAPFSQVNWWIPVYEVVRENVMAFHPRYFDLPVRNGSARYDYAVWNSVDRPNAPKHIYSDTRQQPRPEEPIELEPQVRIVPEPGGVIMFSGAQLHSTVPNTSGRTRFSIDFRTVHIDDVRTRRGAPNVDAACLGTTLRDFRRATDLEPIPEELALAYESEALSLAHQDG</sequence>
<reference evidence="1 2" key="1">
    <citation type="submission" date="2024-09" db="EMBL/GenBank/DDBJ databases">
        <authorList>
            <person name="Sun Q."/>
            <person name="Mori K."/>
        </authorList>
    </citation>
    <scope>NUCLEOTIDE SEQUENCE [LARGE SCALE GENOMIC DNA]</scope>
    <source>
        <strain evidence="1 2">JCM 3143</strain>
    </source>
</reference>
<dbReference type="Proteomes" id="UP001589532">
    <property type="component" value="Unassembled WGS sequence"/>
</dbReference>
<proteinExistence type="predicted"/>
<comment type="caution">
    <text evidence="1">The sequence shown here is derived from an EMBL/GenBank/DDBJ whole genome shotgun (WGS) entry which is preliminary data.</text>
</comment>
<accession>A0ABV5SD37</accession>
<keyword evidence="2" id="KW-1185">Reference proteome</keyword>
<dbReference type="EMBL" id="JBHMBW010000051">
    <property type="protein sequence ID" value="MFB9628743.1"/>
    <property type="molecule type" value="Genomic_DNA"/>
</dbReference>
<dbReference type="RefSeq" id="WP_344998440.1">
    <property type="nucleotide sequence ID" value="NZ_BAAAXV010000009.1"/>
</dbReference>
<evidence type="ECO:0008006" key="3">
    <source>
        <dbReference type="Google" id="ProtNLM"/>
    </source>
</evidence>
<dbReference type="Gene3D" id="2.60.120.620">
    <property type="entry name" value="q2cbj1_9rhob like domain"/>
    <property type="match status" value="1"/>
</dbReference>